<dbReference type="Gene3D" id="3.30.750.24">
    <property type="entry name" value="STAS domain"/>
    <property type="match status" value="1"/>
</dbReference>
<dbReference type="InterPro" id="IPR001902">
    <property type="entry name" value="SLC26A/SulP_fam"/>
</dbReference>
<reference evidence="9" key="1">
    <citation type="submission" date="2025-08" db="UniProtKB">
        <authorList>
            <consortium name="RefSeq"/>
        </authorList>
    </citation>
    <scope>IDENTIFICATION</scope>
    <source>
        <strain evidence="9">Aabys</strain>
        <tissue evidence="9">Whole body</tissue>
    </source>
</reference>
<evidence type="ECO:0000256" key="1">
    <source>
        <dbReference type="ARBA" id="ARBA00004141"/>
    </source>
</evidence>
<dbReference type="Proteomes" id="UP001652621">
    <property type="component" value="Unplaced"/>
</dbReference>
<protein>
    <submittedName>
        <fullName evidence="9">Solute carrier family 26 member 10</fullName>
    </submittedName>
</protein>
<evidence type="ECO:0000313" key="9">
    <source>
        <dbReference type="RefSeq" id="XP_005176723.3"/>
    </source>
</evidence>
<dbReference type="InterPro" id="IPR002645">
    <property type="entry name" value="STAS_dom"/>
</dbReference>
<dbReference type="eggNOG" id="KOG0236">
    <property type="taxonomic scope" value="Eukaryota"/>
</dbReference>
<dbReference type="InterPro" id="IPR011547">
    <property type="entry name" value="SLC26A/SulP_dom"/>
</dbReference>
<feature type="transmembrane region" description="Helical" evidence="6">
    <location>
        <begin position="265"/>
        <end position="294"/>
    </location>
</feature>
<feature type="region of interest" description="Disordered" evidence="5">
    <location>
        <begin position="1"/>
        <end position="31"/>
    </location>
</feature>
<accession>A0A9J7HXT0</accession>
<evidence type="ECO:0000256" key="5">
    <source>
        <dbReference type="SAM" id="MobiDB-lite"/>
    </source>
</evidence>
<feature type="transmembrane region" description="Helical" evidence="6">
    <location>
        <begin position="612"/>
        <end position="644"/>
    </location>
</feature>
<dbReference type="PANTHER" id="PTHR11814">
    <property type="entry name" value="SULFATE TRANSPORTER"/>
    <property type="match status" value="1"/>
</dbReference>
<feature type="transmembrane region" description="Helical" evidence="6">
    <location>
        <begin position="433"/>
        <end position="450"/>
    </location>
</feature>
<keyword evidence="3 6" id="KW-1133">Transmembrane helix</keyword>
<evidence type="ECO:0000313" key="8">
    <source>
        <dbReference type="Proteomes" id="UP001652621"/>
    </source>
</evidence>
<feature type="region of interest" description="Disordered" evidence="5">
    <location>
        <begin position="137"/>
        <end position="158"/>
    </location>
</feature>
<sequence length="824" mass="90202">MNINHNNSNNNINYINNNNASMDKPRNNTKRKRIDLKRIRKYAAYYCQSPSARSPFHGAGTSSLHLTTIKQQANSNNKSGTTTKSRGKTYNEISSQYEAQGILSNQKVICNHPFLIKFQYTDEDIDGFQVINTMSNQANGENGDAEAKKPLSPNGPAAACKPKIQPKYDVHRDVMTHELVIKQTGYNARDKSIPYGLKTCWQNWSFWSMFAGIIPIVQWLPKYSLKRDLIGDIIAGFTVAIMHIPHGMAYGLLAGVSPGSGLYMAIFPTLVYMILGTSKHISIGTFAVASMMTLKVVQSYASDEQQLAEGGEGLITPLEVVTTLAFTTGILHLAMGFLRLGTLSSLLSDPLVNGFTTGAACHVVTSQLKDVFGVSVPRHKGAFKIIYTLIDLCKALPRTNVAALIFCLGIMVFMTICNEVVKPWLRKRCRFPLPAELIAVIGGTVISMLVDVQVKYNIKPVGDIPVGLPMPVLPRMDLVPHLFVDSIAISIVTYSIVMSLGLTFAKKHSYEVRPNQELFAMGIGNIVGGFFQCIPLACSLSRSLIQEQTGGASQLASLVSAGIILCTLFWAGPFFSFLPRCVLAGVIIVALKPMFMQAGELKKFSKQGKLELLTWISTFLCVVLIDIDIGLLIGVCISLLSLYIKGLKPYSCLLGYIPEASAVYVDMNHHRNAFEVPETKIFRYAGSLNFATSMYFRKALNKALGLDGDKARRASYMPLSQNGSATAGAAAANGGLNSLSQLNSSFRYLILDFSMLGHIDVAGCRTLSDVKNDLEKRGVCTYMATPTDRVYDCLVHSMVLGEGPFEIFPTLHDAVEYANACRLA</sequence>
<keyword evidence="2 6" id="KW-0812">Transmembrane</keyword>
<dbReference type="VEuPathDB" id="VectorBase:MDOA010254"/>
<dbReference type="OrthoDB" id="288203at2759"/>
<evidence type="ECO:0000259" key="7">
    <source>
        <dbReference type="PROSITE" id="PS50801"/>
    </source>
</evidence>
<evidence type="ECO:0000256" key="6">
    <source>
        <dbReference type="SAM" id="Phobius"/>
    </source>
</evidence>
<dbReference type="PROSITE" id="PS50801">
    <property type="entry name" value="STAS"/>
    <property type="match status" value="1"/>
</dbReference>
<keyword evidence="8" id="KW-1185">Reference proteome</keyword>
<evidence type="ECO:0000256" key="4">
    <source>
        <dbReference type="ARBA" id="ARBA00023136"/>
    </source>
</evidence>
<proteinExistence type="predicted"/>
<dbReference type="NCBIfam" id="TIGR00815">
    <property type="entry name" value="sulP"/>
    <property type="match status" value="1"/>
</dbReference>
<dbReference type="Pfam" id="PF01740">
    <property type="entry name" value="STAS"/>
    <property type="match status" value="1"/>
</dbReference>
<dbReference type="RefSeq" id="XP_005176723.3">
    <property type="nucleotide sequence ID" value="XM_005176666.4"/>
</dbReference>
<feature type="transmembrane region" description="Helical" evidence="6">
    <location>
        <begin position="558"/>
        <end position="591"/>
    </location>
</feature>
<dbReference type="STRING" id="7370.A0A1I8N0E2"/>
<evidence type="ECO:0000256" key="3">
    <source>
        <dbReference type="ARBA" id="ARBA00022989"/>
    </source>
</evidence>
<dbReference type="Pfam" id="PF00916">
    <property type="entry name" value="Sulfate_transp"/>
    <property type="match status" value="1"/>
</dbReference>
<evidence type="ECO:0000256" key="2">
    <source>
        <dbReference type="ARBA" id="ARBA00022692"/>
    </source>
</evidence>
<organism evidence="8 9">
    <name type="scientific">Musca domestica</name>
    <name type="common">House fly</name>
    <dbReference type="NCBI Taxonomy" id="7370"/>
    <lineage>
        <taxon>Eukaryota</taxon>
        <taxon>Metazoa</taxon>
        <taxon>Ecdysozoa</taxon>
        <taxon>Arthropoda</taxon>
        <taxon>Hexapoda</taxon>
        <taxon>Insecta</taxon>
        <taxon>Pterygota</taxon>
        <taxon>Neoptera</taxon>
        <taxon>Endopterygota</taxon>
        <taxon>Diptera</taxon>
        <taxon>Brachycera</taxon>
        <taxon>Muscomorpha</taxon>
        <taxon>Muscoidea</taxon>
        <taxon>Muscidae</taxon>
        <taxon>Musca</taxon>
    </lineage>
</organism>
<keyword evidence="4 6" id="KW-0472">Membrane</keyword>
<feature type="domain" description="STAS" evidence="7">
    <location>
        <begin position="669"/>
        <end position="818"/>
    </location>
</feature>
<feature type="transmembrane region" description="Helical" evidence="6">
    <location>
        <begin position="233"/>
        <end position="253"/>
    </location>
</feature>
<dbReference type="CDD" id="cd07042">
    <property type="entry name" value="STAS_SulP_like_sulfate_transporter"/>
    <property type="match status" value="1"/>
</dbReference>
<dbReference type="VEuPathDB" id="VectorBase:MDOMA2_006738"/>
<name>A0A9J7HXT0_MUSDO</name>
<dbReference type="GeneID" id="101891440"/>
<feature type="transmembrane region" description="Helical" evidence="6">
    <location>
        <begin position="478"/>
        <end position="497"/>
    </location>
</feature>
<feature type="transmembrane region" description="Helical" evidence="6">
    <location>
        <begin position="518"/>
        <end position="538"/>
    </location>
</feature>
<dbReference type="SUPFAM" id="SSF52091">
    <property type="entry name" value="SpoIIaa-like"/>
    <property type="match status" value="1"/>
</dbReference>
<dbReference type="InterPro" id="IPR036513">
    <property type="entry name" value="STAS_dom_sf"/>
</dbReference>
<comment type="subcellular location">
    <subcellularLocation>
        <location evidence="1">Membrane</location>
        <topology evidence="1">Multi-pass membrane protein</topology>
    </subcellularLocation>
</comment>
<feature type="compositionally biased region" description="Low complexity" evidence="5">
    <location>
        <begin position="1"/>
        <end position="19"/>
    </location>
</feature>
<feature type="transmembrane region" description="Helical" evidence="6">
    <location>
        <begin position="401"/>
        <end position="421"/>
    </location>
</feature>
<feature type="transmembrane region" description="Helical" evidence="6">
    <location>
        <begin position="314"/>
        <end position="338"/>
    </location>
</feature>
<gene>
    <name evidence="9" type="primary">LOC101891440</name>
</gene>